<dbReference type="EMBL" id="CP158367">
    <property type="protein sequence ID" value="XBX73710.1"/>
    <property type="molecule type" value="Genomic_DNA"/>
</dbReference>
<protein>
    <submittedName>
        <fullName evidence="1">Uncharacterized protein</fullName>
    </submittedName>
</protein>
<reference evidence="1" key="1">
    <citation type="journal article" date="2013" name="Extremophiles">
        <title>Proteinivorax tanatarense gen. nov., sp. nov., an anaerobic, haloalkaliphilic, proteolytic bacterium isolated from a decaying algal bloom, and proposal of Proteinivoraceae fam. nov.</title>
        <authorList>
            <person name="Kevbrin V."/>
            <person name="Boltyanskaya Y."/>
            <person name="Zhilina T."/>
            <person name="Kolganova T."/>
            <person name="Lavrentjeva E."/>
            <person name="Kuznetsov B."/>
        </authorList>
    </citation>
    <scope>NUCLEOTIDE SEQUENCE</scope>
    <source>
        <strain evidence="1">Z-910T</strain>
    </source>
</reference>
<dbReference type="RefSeq" id="WP_350342472.1">
    <property type="nucleotide sequence ID" value="NZ_CP158367.1"/>
</dbReference>
<reference evidence="1" key="2">
    <citation type="submission" date="2024-06" db="EMBL/GenBank/DDBJ databases">
        <authorList>
            <person name="Petrova K.O."/>
            <person name="Toshchakov S.V."/>
            <person name="Boltjanskaja Y.V."/>
            <person name="Kevbrin V."/>
        </authorList>
    </citation>
    <scope>NUCLEOTIDE SEQUENCE</scope>
    <source>
        <strain evidence="1">Z-910T</strain>
    </source>
</reference>
<name>A0AAU7VIC7_9FIRM</name>
<sequence length="139" mass="15887">MVKVTLMNQSKGIRCKIRLDIPGYNKSGRFLFGVKDGISMAKENRLKEVNMLKNIPFQGVKLERISSSLDIYTLEEEKGNISYAPIELEVMVDLLEDLLPFITRPDFSKIEILDPSDISLDKAQGERLLTRIGLEYHNK</sequence>
<gene>
    <name evidence="1" type="ORF">PRVXT_001711</name>
</gene>
<proteinExistence type="predicted"/>
<evidence type="ECO:0000313" key="1">
    <source>
        <dbReference type="EMBL" id="XBX73710.1"/>
    </source>
</evidence>
<accession>A0AAU7VIC7</accession>
<dbReference type="AlphaFoldDB" id="A0AAU7VIC7"/>
<organism evidence="1">
    <name type="scientific">Proteinivorax tanatarense</name>
    <dbReference type="NCBI Taxonomy" id="1260629"/>
    <lineage>
        <taxon>Bacteria</taxon>
        <taxon>Bacillati</taxon>
        <taxon>Bacillota</taxon>
        <taxon>Clostridia</taxon>
        <taxon>Eubacteriales</taxon>
        <taxon>Proteinivoracaceae</taxon>
        <taxon>Proteinivorax</taxon>
    </lineage>
</organism>